<dbReference type="EMBL" id="NBYY01000003">
    <property type="protein sequence ID" value="PCS24141.1"/>
    <property type="molecule type" value="Genomic_DNA"/>
</dbReference>
<reference evidence="2" key="1">
    <citation type="submission" date="2017-04" db="EMBL/GenBank/DDBJ databases">
        <title>Genome evolution of the luminous symbionts of deep sea anglerfish.</title>
        <authorList>
            <person name="Hendry T.A."/>
        </authorList>
    </citation>
    <scope>NUCLEOTIDE SEQUENCE [LARGE SCALE GENOMIC DNA]</scope>
</reference>
<gene>
    <name evidence="1" type="ORF">BTN49_0135</name>
</gene>
<evidence type="ECO:0000313" key="2">
    <source>
        <dbReference type="Proteomes" id="UP000219020"/>
    </source>
</evidence>
<sequence>MDNNHNVTELPKLEKSLNELLKQGAPQFLVQAIKAEVQFLLDYFTELQANGKQRVLRNGHLPEWHL</sequence>
<protein>
    <submittedName>
        <fullName evidence="1">Mobile element protein</fullName>
    </submittedName>
</protein>
<organism evidence="1 2">
    <name type="scientific">Candidatus Enterovibrio escicola</name>
    <dbReference type="NCBI Taxonomy" id="1927127"/>
    <lineage>
        <taxon>Bacteria</taxon>
        <taxon>Pseudomonadati</taxon>
        <taxon>Pseudomonadota</taxon>
        <taxon>Gammaproteobacteria</taxon>
        <taxon>Vibrionales</taxon>
        <taxon>Vibrionaceae</taxon>
        <taxon>Enterovibrio</taxon>
    </lineage>
</organism>
<comment type="caution">
    <text evidence="1">The sequence shown here is derived from an EMBL/GenBank/DDBJ whole genome shotgun (WGS) entry which is preliminary data.</text>
</comment>
<dbReference type="Proteomes" id="UP000219020">
    <property type="component" value="Unassembled WGS sequence"/>
</dbReference>
<dbReference type="AlphaFoldDB" id="A0A2A5T7K4"/>
<accession>A0A2A5T7K4</accession>
<keyword evidence="2" id="KW-1185">Reference proteome</keyword>
<proteinExistence type="predicted"/>
<name>A0A2A5T7K4_9GAMM</name>
<evidence type="ECO:0000313" key="1">
    <source>
        <dbReference type="EMBL" id="PCS24141.1"/>
    </source>
</evidence>